<sequence length="405" mass="41883">MPIDQIARLGIRVEAEGPDAARRKLDAMERSGAKAERTVESLGRSSDETSGRIQTMATSSNLLAGALTAVGAALSIREIVQYTDTWTNLTNRLRLVTDSTQELVDVQQSLVEIAFDTRGSLDSTAVLYQRLAQSGDHLFESQEDILAVTKTISQAMLVSGASAQESAGALRQLAQGLASGVLRGDEFNSVMENAPRLQKALVDYLGLTSDAAGAANGKLREMAADGELSAETLVKAFQAAAKDIDKEASLMNTAIGQSIEQFTSSAIAAVGQLDSVSEASQSVAGSITGLASILKDFSTDAVAVRDVADGMEFALTAVAAILAGKFAGAISKQIVQMGLLNAATYKATVQTNALGQVVSRTTVVTRAATVAATGLKSAFAFMGGPVGVITVAALSLATWSSGAEA</sequence>
<organism evidence="3 4">
    <name type="scientific">Microbulbifer okhotskensis</name>
    <dbReference type="NCBI Taxonomy" id="2926617"/>
    <lineage>
        <taxon>Bacteria</taxon>
        <taxon>Pseudomonadati</taxon>
        <taxon>Pseudomonadota</taxon>
        <taxon>Gammaproteobacteria</taxon>
        <taxon>Cellvibrionales</taxon>
        <taxon>Microbulbiferaceae</taxon>
        <taxon>Microbulbifer</taxon>
    </lineage>
</organism>
<dbReference type="InterPro" id="IPR013491">
    <property type="entry name" value="Tape_meas_N"/>
</dbReference>
<dbReference type="Pfam" id="PF20155">
    <property type="entry name" value="TMP_3"/>
    <property type="match status" value="1"/>
</dbReference>
<accession>A0A9X2J8M0</accession>
<dbReference type="NCBIfam" id="TIGR02675">
    <property type="entry name" value="tape_meas_nterm"/>
    <property type="match status" value="1"/>
</dbReference>
<reference evidence="3" key="1">
    <citation type="journal article" date="2022" name="Arch. Microbiol.">
        <title>Microbulbifer okhotskensis sp. nov., isolated from a deep bottom sediment of the Okhotsk Sea.</title>
        <authorList>
            <person name="Romanenko L."/>
            <person name="Kurilenko V."/>
            <person name="Otstavnykh N."/>
            <person name="Velansky P."/>
            <person name="Isaeva M."/>
            <person name="Mikhailov V."/>
        </authorList>
    </citation>
    <scope>NUCLEOTIDE SEQUENCE</scope>
    <source>
        <strain evidence="3">OS29</strain>
    </source>
</reference>
<proteinExistence type="predicted"/>
<feature type="non-terminal residue" evidence="3">
    <location>
        <position position="405"/>
    </location>
</feature>
<name>A0A9X2J8M0_9GAMM</name>
<dbReference type="RefSeq" id="WP_252473166.1">
    <property type="nucleotide sequence ID" value="NZ_JALBWM010000279.1"/>
</dbReference>
<evidence type="ECO:0000256" key="1">
    <source>
        <dbReference type="SAM" id="MobiDB-lite"/>
    </source>
</evidence>
<evidence type="ECO:0000259" key="2">
    <source>
        <dbReference type="Pfam" id="PF20155"/>
    </source>
</evidence>
<feature type="domain" description="Tape measure protein N-terminal" evidence="2">
    <location>
        <begin position="77"/>
        <end position="274"/>
    </location>
</feature>
<dbReference type="AlphaFoldDB" id="A0A9X2J8M0"/>
<keyword evidence="4" id="KW-1185">Reference proteome</keyword>
<protein>
    <submittedName>
        <fullName evidence="3">Tape measure protein</fullName>
    </submittedName>
</protein>
<feature type="compositionally biased region" description="Basic and acidic residues" evidence="1">
    <location>
        <begin position="27"/>
        <end position="50"/>
    </location>
</feature>
<comment type="caution">
    <text evidence="3">The sequence shown here is derived from an EMBL/GenBank/DDBJ whole genome shotgun (WGS) entry which is preliminary data.</text>
</comment>
<dbReference type="EMBL" id="JALBWM010000279">
    <property type="protein sequence ID" value="MCO1337005.1"/>
    <property type="molecule type" value="Genomic_DNA"/>
</dbReference>
<evidence type="ECO:0000313" key="4">
    <source>
        <dbReference type="Proteomes" id="UP001139028"/>
    </source>
</evidence>
<feature type="region of interest" description="Disordered" evidence="1">
    <location>
        <begin position="27"/>
        <end position="51"/>
    </location>
</feature>
<evidence type="ECO:0000313" key="3">
    <source>
        <dbReference type="EMBL" id="MCO1337005.1"/>
    </source>
</evidence>
<gene>
    <name evidence="3" type="ORF">MO867_22025</name>
</gene>
<dbReference type="Proteomes" id="UP001139028">
    <property type="component" value="Unassembled WGS sequence"/>
</dbReference>